<gene>
    <name evidence="2" type="primary">10</name>
</gene>
<feature type="transmembrane region" description="Helical" evidence="1">
    <location>
        <begin position="12"/>
        <end position="33"/>
    </location>
</feature>
<dbReference type="EMBL" id="AF226852">
    <property type="protein sequence ID" value="AAF63303.1"/>
    <property type="molecule type" value="Genomic_RNA"/>
</dbReference>
<organism evidence="2 3">
    <name type="scientific">Pseudomonas phage phi8</name>
    <dbReference type="NCBI Taxonomy" id="120086"/>
    <lineage>
        <taxon>Viruses</taxon>
        <taxon>Riboviria</taxon>
        <taxon>Orthornavirae</taxon>
        <taxon>Duplornaviricota</taxon>
        <taxon>Vidaverviricetes</taxon>
        <taxon>Mindivirales</taxon>
        <taxon>Cystoviridae</taxon>
        <taxon>Alphacystovirus</taxon>
        <taxon>Alphacystovirus phi8</taxon>
        <taxon>Cystovirus phi8</taxon>
    </lineage>
</organism>
<reference evidence="2 3" key="1">
    <citation type="journal article" date="2000" name="Virology">
        <title>Characterization of phi8, a bacteriophage containing three double-stranded RNA genomic segments and distantly related to Phi6.</title>
        <authorList>
            <person name="Hoogstraten D."/>
            <person name="Qiao X."/>
            <person name="Sun Y."/>
            <person name="Hu A."/>
            <person name="Onodera S."/>
            <person name="Mindich L."/>
        </authorList>
    </citation>
    <scope>NUCLEOTIDE SEQUENCE [LARGE SCALE GENOMIC DNA]</scope>
</reference>
<keyword evidence="1" id="KW-1133">Transmembrane helix</keyword>
<feature type="transmembrane region" description="Helical" evidence="1">
    <location>
        <begin position="53"/>
        <end position="79"/>
    </location>
</feature>
<evidence type="ECO:0000313" key="2">
    <source>
        <dbReference type="EMBL" id="AAF63303.1"/>
    </source>
</evidence>
<sequence>MGGIAKSLKRVLTIVLVVVAIVFVVMVALAFLAPALFGTLTGATLTATTIGGAISAASTAVGAMIMSTEALMLMGGLLFSTYMSDKQAAEMQANIAEETEAAKGEVGDHFSQMENDRYNGYEGPSLGVIYDRDTEKEIEKEVGGSTSESRSSAGLFGLFILGGAVLAIGAS</sequence>
<dbReference type="KEGG" id="vg:956605"/>
<accession>Q9MC12</accession>
<keyword evidence="1" id="KW-0812">Transmembrane</keyword>
<keyword evidence="1" id="KW-0472">Membrane</keyword>
<name>Q9MC12_9VIRU</name>
<evidence type="ECO:0000256" key="1">
    <source>
        <dbReference type="SAM" id="Phobius"/>
    </source>
</evidence>
<dbReference type="RefSeq" id="NP_524564.1">
    <property type="nucleotide sequence ID" value="NC_003300.1"/>
</dbReference>
<evidence type="ECO:0000313" key="3">
    <source>
        <dbReference type="Proteomes" id="UP000000734"/>
    </source>
</evidence>
<feature type="transmembrane region" description="Helical" evidence="1">
    <location>
        <begin position="153"/>
        <end position="170"/>
    </location>
</feature>
<proteinExistence type="predicted"/>
<keyword evidence="3" id="KW-1185">Reference proteome</keyword>
<protein>
    <submittedName>
        <fullName evidence="2">p10</fullName>
    </submittedName>
</protein>
<dbReference type="Proteomes" id="UP000000734">
    <property type="component" value="Genome"/>
</dbReference>